<dbReference type="Pfam" id="PF00664">
    <property type="entry name" value="ABC_membrane"/>
    <property type="match status" value="1"/>
</dbReference>
<dbReference type="InterPro" id="IPR027417">
    <property type="entry name" value="P-loop_NTPase"/>
</dbReference>
<dbReference type="OrthoDB" id="9802264at2"/>
<name>A0A318R5V6_PROMR</name>
<organism evidence="10 11">
    <name type="scientific">Prochlorococcus marinus XMU1408</name>
    <dbReference type="NCBI Taxonomy" id="2213228"/>
    <lineage>
        <taxon>Bacteria</taxon>
        <taxon>Bacillati</taxon>
        <taxon>Cyanobacteriota</taxon>
        <taxon>Cyanophyceae</taxon>
        <taxon>Synechococcales</taxon>
        <taxon>Prochlorococcaceae</taxon>
        <taxon>Prochlorococcus</taxon>
    </lineage>
</organism>
<keyword evidence="3" id="KW-0547">Nucleotide-binding</keyword>
<dbReference type="Gene3D" id="3.40.50.300">
    <property type="entry name" value="P-loop containing nucleotide triphosphate hydrolases"/>
    <property type="match status" value="1"/>
</dbReference>
<dbReference type="SUPFAM" id="SSF90123">
    <property type="entry name" value="ABC transporter transmembrane region"/>
    <property type="match status" value="1"/>
</dbReference>
<proteinExistence type="predicted"/>
<evidence type="ECO:0000256" key="4">
    <source>
        <dbReference type="ARBA" id="ARBA00022840"/>
    </source>
</evidence>
<feature type="transmembrane region" description="Helical" evidence="7">
    <location>
        <begin position="164"/>
        <end position="182"/>
    </location>
</feature>
<dbReference type="SMART" id="SM00382">
    <property type="entry name" value="AAA"/>
    <property type="match status" value="1"/>
</dbReference>
<dbReference type="InterPro" id="IPR011527">
    <property type="entry name" value="ABC1_TM_dom"/>
</dbReference>
<keyword evidence="4" id="KW-0067">ATP-binding</keyword>
<feature type="transmembrane region" description="Helical" evidence="7">
    <location>
        <begin position="28"/>
        <end position="53"/>
    </location>
</feature>
<dbReference type="GO" id="GO:0034040">
    <property type="term" value="F:ATPase-coupled lipid transmembrane transporter activity"/>
    <property type="evidence" value="ECO:0007669"/>
    <property type="project" value="TreeGrafter"/>
</dbReference>
<dbReference type="PANTHER" id="PTHR24221">
    <property type="entry name" value="ATP-BINDING CASSETTE SUB-FAMILY B"/>
    <property type="match status" value="1"/>
</dbReference>
<evidence type="ECO:0008006" key="12">
    <source>
        <dbReference type="Google" id="ProtNLM"/>
    </source>
</evidence>
<feature type="domain" description="ABC transmembrane type-1" evidence="9">
    <location>
        <begin position="28"/>
        <end position="329"/>
    </location>
</feature>
<dbReference type="InterPro" id="IPR003439">
    <property type="entry name" value="ABC_transporter-like_ATP-bd"/>
</dbReference>
<dbReference type="InterPro" id="IPR003593">
    <property type="entry name" value="AAA+_ATPase"/>
</dbReference>
<dbReference type="GO" id="GO:0016887">
    <property type="term" value="F:ATP hydrolysis activity"/>
    <property type="evidence" value="ECO:0007669"/>
    <property type="project" value="InterPro"/>
</dbReference>
<dbReference type="InterPro" id="IPR017871">
    <property type="entry name" value="ABC_transporter-like_CS"/>
</dbReference>
<evidence type="ECO:0000256" key="5">
    <source>
        <dbReference type="ARBA" id="ARBA00022989"/>
    </source>
</evidence>
<feature type="domain" description="ABC transporter" evidence="8">
    <location>
        <begin position="367"/>
        <end position="589"/>
    </location>
</feature>
<dbReference type="RefSeq" id="WP_158466455.1">
    <property type="nucleotide sequence ID" value="NZ_QJUE01000002.1"/>
</dbReference>
<dbReference type="PROSITE" id="PS50893">
    <property type="entry name" value="ABC_TRANSPORTER_2"/>
    <property type="match status" value="1"/>
</dbReference>
<dbReference type="GO" id="GO:0005524">
    <property type="term" value="F:ATP binding"/>
    <property type="evidence" value="ECO:0007669"/>
    <property type="project" value="UniProtKB-KW"/>
</dbReference>
<keyword evidence="5 7" id="KW-1133">Transmembrane helix</keyword>
<dbReference type="InterPro" id="IPR036640">
    <property type="entry name" value="ABC1_TM_sf"/>
</dbReference>
<feature type="transmembrane region" description="Helical" evidence="7">
    <location>
        <begin position="188"/>
        <end position="206"/>
    </location>
</feature>
<comment type="caution">
    <text evidence="10">The sequence shown here is derived from an EMBL/GenBank/DDBJ whole genome shotgun (WGS) entry which is preliminary data.</text>
</comment>
<dbReference type="EMBL" id="QJUE01000002">
    <property type="protein sequence ID" value="PYE02962.1"/>
    <property type="molecule type" value="Genomic_DNA"/>
</dbReference>
<reference evidence="10 11" key="1">
    <citation type="journal article" date="2018" name="Appl. Environ. Microbiol.">
        <title>Genome rearrangement shapes Prochlorococcus ecological adaptation.</title>
        <authorList>
            <person name="Yan W."/>
            <person name="Wei S."/>
            <person name="Wang Q."/>
            <person name="Xiao X."/>
            <person name="Zeng Q."/>
            <person name="Jiao N."/>
            <person name="Zhang R."/>
        </authorList>
    </citation>
    <scope>NUCLEOTIDE SEQUENCE [LARGE SCALE GENOMIC DNA]</scope>
    <source>
        <strain evidence="10 11">XMU1408</strain>
    </source>
</reference>
<dbReference type="InterPro" id="IPR039421">
    <property type="entry name" value="Type_1_exporter"/>
</dbReference>
<keyword evidence="2 7" id="KW-0812">Transmembrane</keyword>
<dbReference type="Gene3D" id="1.20.1560.10">
    <property type="entry name" value="ABC transporter type 1, transmembrane domain"/>
    <property type="match status" value="1"/>
</dbReference>
<evidence type="ECO:0000256" key="3">
    <source>
        <dbReference type="ARBA" id="ARBA00022741"/>
    </source>
</evidence>
<dbReference type="GO" id="GO:0140359">
    <property type="term" value="F:ABC-type transporter activity"/>
    <property type="evidence" value="ECO:0007669"/>
    <property type="project" value="InterPro"/>
</dbReference>
<dbReference type="PROSITE" id="PS00211">
    <property type="entry name" value="ABC_TRANSPORTER_1"/>
    <property type="match status" value="1"/>
</dbReference>
<evidence type="ECO:0000256" key="7">
    <source>
        <dbReference type="SAM" id="Phobius"/>
    </source>
</evidence>
<evidence type="ECO:0000259" key="9">
    <source>
        <dbReference type="PROSITE" id="PS50929"/>
    </source>
</evidence>
<dbReference type="PROSITE" id="PS50929">
    <property type="entry name" value="ABC_TM1F"/>
    <property type="match status" value="1"/>
</dbReference>
<keyword evidence="6 7" id="KW-0472">Membrane</keyword>
<evidence type="ECO:0000313" key="11">
    <source>
        <dbReference type="Proteomes" id="UP000247807"/>
    </source>
</evidence>
<evidence type="ECO:0000259" key="8">
    <source>
        <dbReference type="PROSITE" id="PS50893"/>
    </source>
</evidence>
<evidence type="ECO:0000313" key="10">
    <source>
        <dbReference type="EMBL" id="PYE02962.1"/>
    </source>
</evidence>
<feature type="transmembrane region" description="Helical" evidence="7">
    <location>
        <begin position="82"/>
        <end position="101"/>
    </location>
</feature>
<evidence type="ECO:0000256" key="1">
    <source>
        <dbReference type="ARBA" id="ARBA00004651"/>
    </source>
</evidence>
<dbReference type="GO" id="GO:0005886">
    <property type="term" value="C:plasma membrane"/>
    <property type="evidence" value="ECO:0007669"/>
    <property type="project" value="UniProtKB-SubCell"/>
</dbReference>
<dbReference type="AlphaFoldDB" id="A0A318R5V6"/>
<protein>
    <recommendedName>
        <fullName evidence="12">ABC transporter ATP-binding protein</fullName>
    </recommendedName>
</protein>
<dbReference type="PANTHER" id="PTHR24221:SF654">
    <property type="entry name" value="ATP-BINDING CASSETTE SUB-FAMILY B MEMBER 6"/>
    <property type="match status" value="1"/>
</dbReference>
<feature type="transmembrane region" description="Helical" evidence="7">
    <location>
        <begin position="274"/>
        <end position="293"/>
    </location>
</feature>
<evidence type="ECO:0000256" key="2">
    <source>
        <dbReference type="ARBA" id="ARBA00022692"/>
    </source>
</evidence>
<comment type="subcellular location">
    <subcellularLocation>
        <location evidence="1">Cell membrane</location>
        <topology evidence="1">Multi-pass membrane protein</topology>
    </subcellularLocation>
</comment>
<accession>A0A318R5V6</accession>
<sequence length="589" mass="67506">MKQEHSIKLIQKVLSILELKEKIKLAKLLILMCIVGLMDAISIASIIPVLKIISQKEDAFNNYESITNYLNIINIGDINLELLTILIALFATFIITLSTLFKIYSQYKINKFVEFIRDNIAVRLLKKYISKKYNFIYKKDSADISKLILSEVDQFIIQVFRPTMLLMTNVIILIFITTYLYFTDPKATLLSITFIGIFYIVFYSIVKKETARIGIITSEANKERFKMAKESFESIKDIKIYAAENFFINRFKIPSRRFAEKLADYQTINESPKYLLELFAFSGLMIITVFYRIESSNSLNGLTMLGTFAFAAYRLQPSLTAIFHGLSSIKYGSKIVKNILTELKEENTSNNNFIKYINFGKFDNRSIEIKNMNFHHNNNNINILNNINLKLEKKGLLLVIGNSGSGKSTLLDIIKGLITATSGEIIISEEFNKENLISYLHQDYSLYDDTISSNVAFGVNKELIDKAKLIYSLKKANIWSHIRSLPKGINFRLGERGQNFSGGQKQRIAFARAIYFNPKILILDEPTSSLDFEVEKELNNIILEISKKSLVIMATHKLTVMPPDTDVAWIDDKGELNLCKLRDYKSIKQ</sequence>
<gene>
    <name evidence="10" type="ORF">DNJ73_04230</name>
</gene>
<dbReference type="SUPFAM" id="SSF52540">
    <property type="entry name" value="P-loop containing nucleoside triphosphate hydrolases"/>
    <property type="match status" value="1"/>
</dbReference>
<dbReference type="Pfam" id="PF00005">
    <property type="entry name" value="ABC_tran"/>
    <property type="match status" value="1"/>
</dbReference>
<dbReference type="Proteomes" id="UP000247807">
    <property type="component" value="Unassembled WGS sequence"/>
</dbReference>
<evidence type="ECO:0000256" key="6">
    <source>
        <dbReference type="ARBA" id="ARBA00023136"/>
    </source>
</evidence>